<name>A0ABN9U4Z6_9DINO</name>
<dbReference type="Proteomes" id="UP001189429">
    <property type="component" value="Unassembled WGS sequence"/>
</dbReference>
<gene>
    <name evidence="2" type="ORF">PCOR1329_LOCUS44915</name>
</gene>
<comment type="caution">
    <text evidence="2">The sequence shown here is derived from an EMBL/GenBank/DDBJ whole genome shotgun (WGS) entry which is preliminary data.</text>
</comment>
<evidence type="ECO:0000313" key="2">
    <source>
        <dbReference type="EMBL" id="CAK0853449.1"/>
    </source>
</evidence>
<evidence type="ECO:0000313" key="3">
    <source>
        <dbReference type="Proteomes" id="UP001189429"/>
    </source>
</evidence>
<reference evidence="2" key="1">
    <citation type="submission" date="2023-10" db="EMBL/GenBank/DDBJ databases">
        <authorList>
            <person name="Chen Y."/>
            <person name="Shah S."/>
            <person name="Dougan E. K."/>
            <person name="Thang M."/>
            <person name="Chan C."/>
        </authorList>
    </citation>
    <scope>NUCLEOTIDE SEQUENCE [LARGE SCALE GENOMIC DNA]</scope>
</reference>
<accession>A0ABN9U4Z6</accession>
<feature type="region of interest" description="Disordered" evidence="1">
    <location>
        <begin position="1"/>
        <end position="34"/>
    </location>
</feature>
<feature type="compositionally biased region" description="Basic and acidic residues" evidence="1">
    <location>
        <begin position="1"/>
        <end position="22"/>
    </location>
</feature>
<organism evidence="2 3">
    <name type="scientific">Prorocentrum cordatum</name>
    <dbReference type="NCBI Taxonomy" id="2364126"/>
    <lineage>
        <taxon>Eukaryota</taxon>
        <taxon>Sar</taxon>
        <taxon>Alveolata</taxon>
        <taxon>Dinophyceae</taxon>
        <taxon>Prorocentrales</taxon>
        <taxon>Prorocentraceae</taxon>
        <taxon>Prorocentrum</taxon>
    </lineage>
</organism>
<proteinExistence type="predicted"/>
<keyword evidence="3" id="KW-1185">Reference proteome</keyword>
<protein>
    <submittedName>
        <fullName evidence="2">Uncharacterized protein</fullName>
    </submittedName>
</protein>
<dbReference type="EMBL" id="CAUYUJ010015394">
    <property type="protein sequence ID" value="CAK0853449.1"/>
    <property type="molecule type" value="Genomic_DNA"/>
</dbReference>
<sequence length="236" mass="25859">MDGDVEQERAKDEDGQRFRQPDFGDALGPGGEGEAVTMAGLASLVQQQLAPMTSVVEDLRKRITKVDTTVANLATSLTSRLEDVETSLTSTDIRVEKCEAPIGKVSERNTPTMDDIEVKIREYLQLAATHGTFKQGPVANKRTVTAVFGSLTCFDTLEIATACLKDQLRLPNAPPSTKVYSKGAFKGLIFPEFGDVSSRNRAVDPLQDTGLTRLDKRMCRRRTAHTSTSVIHHFTC</sequence>
<evidence type="ECO:0000256" key="1">
    <source>
        <dbReference type="SAM" id="MobiDB-lite"/>
    </source>
</evidence>